<dbReference type="Pfam" id="PF00096">
    <property type="entry name" value="zf-C2H2"/>
    <property type="match status" value="3"/>
</dbReference>
<dbReference type="EMBL" id="JARBDR010000440">
    <property type="protein sequence ID" value="KAJ8312795.1"/>
    <property type="molecule type" value="Genomic_DNA"/>
</dbReference>
<dbReference type="InterPro" id="IPR013087">
    <property type="entry name" value="Znf_C2H2_type"/>
</dbReference>
<proteinExistence type="predicted"/>
<evidence type="ECO:0000256" key="4">
    <source>
        <dbReference type="ARBA" id="ARBA00022833"/>
    </source>
</evidence>
<dbReference type="Proteomes" id="UP001217089">
    <property type="component" value="Unassembled WGS sequence"/>
</dbReference>
<evidence type="ECO:0000313" key="9">
    <source>
        <dbReference type="Proteomes" id="UP001217089"/>
    </source>
</evidence>
<feature type="domain" description="C2H2-type" evidence="6">
    <location>
        <begin position="117"/>
        <end position="144"/>
    </location>
</feature>
<dbReference type="SMART" id="SM00355">
    <property type="entry name" value="ZnF_C2H2"/>
    <property type="match status" value="9"/>
</dbReference>
<evidence type="ECO:0000259" key="6">
    <source>
        <dbReference type="PROSITE" id="PS50157"/>
    </source>
</evidence>
<reference evidence="8 9" key="1">
    <citation type="submission" date="2022-12" db="EMBL/GenBank/DDBJ databases">
        <title>Chromosome-level genome of Tegillarca granosa.</title>
        <authorList>
            <person name="Kim J."/>
        </authorList>
    </citation>
    <scope>NUCLEOTIDE SEQUENCE [LARGE SCALE GENOMIC DNA]</scope>
    <source>
        <strain evidence="8">Teg-2019</strain>
        <tissue evidence="8">Adductor muscle</tissue>
    </source>
</reference>
<protein>
    <recommendedName>
        <fullName evidence="6">C2H2-type domain-containing protein</fullName>
    </recommendedName>
</protein>
<feature type="domain" description="C2H2-type" evidence="6">
    <location>
        <begin position="204"/>
        <end position="231"/>
    </location>
</feature>
<keyword evidence="2" id="KW-0677">Repeat</keyword>
<feature type="domain" description="C2H2-type" evidence="6">
    <location>
        <begin position="333"/>
        <end position="355"/>
    </location>
</feature>
<dbReference type="PROSITE" id="PS00028">
    <property type="entry name" value="ZINC_FINGER_C2H2_1"/>
    <property type="match status" value="5"/>
</dbReference>
<evidence type="ECO:0000313" key="8">
    <source>
        <dbReference type="EMBL" id="KAJ8312795.1"/>
    </source>
</evidence>
<dbReference type="EMBL" id="JARBDR010000440">
    <property type="protein sequence ID" value="KAJ8312668.1"/>
    <property type="molecule type" value="Genomic_DNA"/>
</dbReference>
<evidence type="ECO:0000313" key="7">
    <source>
        <dbReference type="EMBL" id="KAJ8312668.1"/>
    </source>
</evidence>
<feature type="domain" description="C2H2-type" evidence="6">
    <location>
        <begin position="175"/>
        <end position="203"/>
    </location>
</feature>
<name>A0ABQ9FAZ0_TEGGR</name>
<dbReference type="Gene3D" id="3.30.160.60">
    <property type="entry name" value="Classic Zinc Finger"/>
    <property type="match status" value="5"/>
</dbReference>
<accession>A0ABQ9FAZ0</accession>
<sequence length="435" mass="50764">MLSQEFGDIINNMHKDYGMLIVLQQGIFMKIHKMSDNDHHYSEADSSTQEDTNSLFGKISSDDKEANVNTVIYKETEADNDKTFDKDPVNADKGKLTSMESENHVNEKSDPGLKIEFPCEYCNQILRSEEALYIHLRDHNEKQCANEFLCNHCGKIYHSKKGLSRHMRCHTKNMFKCSFCDKEFYENTDLTSHIRSVHTGEFPFICSYCEKKFAGKKQYRAHLKIHDGTQLKYNCNYCDKNDDHTDATNEDTILKPKEKGKGIKRSKKRYFCTVCTYSTLCCSNFKRHLKTHQPKMEDEVPVQYVCDQCGKQFVSRYGLTLHNRSIHKKTFKYMCETCGKGFNQKYQFSNHCRKHIRLSVKFCPICNEKCPSHDSLIEHFESCHPKNDLDPDQEQLRCRFCLTLCASKKALYSHVKGKHEPPTYHCQHCDKYGNI</sequence>
<keyword evidence="3 5" id="KW-0863">Zinc-finger</keyword>
<keyword evidence="9" id="KW-1185">Reference proteome</keyword>
<organism evidence="8 9">
    <name type="scientific">Tegillarca granosa</name>
    <name type="common">Malaysian cockle</name>
    <name type="synonym">Anadara granosa</name>
    <dbReference type="NCBI Taxonomy" id="220873"/>
    <lineage>
        <taxon>Eukaryota</taxon>
        <taxon>Metazoa</taxon>
        <taxon>Spiralia</taxon>
        <taxon>Lophotrochozoa</taxon>
        <taxon>Mollusca</taxon>
        <taxon>Bivalvia</taxon>
        <taxon>Autobranchia</taxon>
        <taxon>Pteriomorphia</taxon>
        <taxon>Arcoida</taxon>
        <taxon>Arcoidea</taxon>
        <taxon>Arcidae</taxon>
        <taxon>Tegillarca</taxon>
    </lineage>
</organism>
<keyword evidence="4" id="KW-0862">Zinc</keyword>
<feature type="domain" description="C2H2-type" evidence="6">
    <location>
        <begin position="304"/>
        <end position="327"/>
    </location>
</feature>
<dbReference type="SUPFAM" id="SSF57667">
    <property type="entry name" value="beta-beta-alpha zinc fingers"/>
    <property type="match status" value="3"/>
</dbReference>
<keyword evidence="1" id="KW-0479">Metal-binding</keyword>
<dbReference type="PANTHER" id="PTHR24379">
    <property type="entry name" value="KRAB AND ZINC FINGER DOMAIN-CONTAINING"/>
    <property type="match status" value="1"/>
</dbReference>
<evidence type="ECO:0000256" key="3">
    <source>
        <dbReference type="ARBA" id="ARBA00022771"/>
    </source>
</evidence>
<evidence type="ECO:0000256" key="2">
    <source>
        <dbReference type="ARBA" id="ARBA00022737"/>
    </source>
</evidence>
<feature type="domain" description="C2H2-type" evidence="6">
    <location>
        <begin position="148"/>
        <end position="175"/>
    </location>
</feature>
<evidence type="ECO:0000256" key="5">
    <source>
        <dbReference type="PROSITE-ProRule" id="PRU00042"/>
    </source>
</evidence>
<dbReference type="PROSITE" id="PS50157">
    <property type="entry name" value="ZINC_FINGER_C2H2_2"/>
    <property type="match status" value="6"/>
</dbReference>
<dbReference type="InterPro" id="IPR036236">
    <property type="entry name" value="Znf_C2H2_sf"/>
</dbReference>
<dbReference type="PANTHER" id="PTHR24379:SF127">
    <property type="entry name" value="BLOODY FINGERS-RELATED"/>
    <property type="match status" value="1"/>
</dbReference>
<evidence type="ECO:0000256" key="1">
    <source>
        <dbReference type="ARBA" id="ARBA00022723"/>
    </source>
</evidence>
<gene>
    <name evidence="7" type="ORF">KUTeg_010041</name>
    <name evidence="8" type="ORF">KUTeg_010168</name>
</gene>
<comment type="caution">
    <text evidence="8">The sequence shown here is derived from an EMBL/GenBank/DDBJ whole genome shotgun (WGS) entry which is preliminary data.</text>
</comment>